<name>A0A6G3ZUD1_9BACL</name>
<gene>
    <name evidence="1" type="ORF">GK047_06785</name>
</gene>
<sequence>MYASIQSRITTVNKPSLLIKGEYDPITCDVKIEEPERYADVVTQFIYSSQVI</sequence>
<accession>A0A6G3ZUD1</accession>
<evidence type="ECO:0000313" key="1">
    <source>
        <dbReference type="EMBL" id="NEW05725.1"/>
    </source>
</evidence>
<dbReference type="EMBL" id="JAAIKC010000001">
    <property type="protein sequence ID" value="NEW05725.1"/>
    <property type="molecule type" value="Genomic_DNA"/>
</dbReference>
<protein>
    <recommendedName>
        <fullName evidence="2">Alpha/beta hydrolase</fullName>
    </recommendedName>
</protein>
<evidence type="ECO:0008006" key="2">
    <source>
        <dbReference type="Google" id="ProtNLM"/>
    </source>
</evidence>
<dbReference type="RefSeq" id="WP_163942934.1">
    <property type="nucleotide sequence ID" value="NZ_JAAIKC010000001.1"/>
</dbReference>
<reference evidence="1" key="1">
    <citation type="submission" date="2020-02" db="EMBL/GenBank/DDBJ databases">
        <authorList>
            <person name="Shen X.-R."/>
            <person name="Zhang Y.-X."/>
        </authorList>
    </citation>
    <scope>NUCLEOTIDE SEQUENCE</scope>
    <source>
        <strain evidence="1">SYP-B3998</strain>
    </source>
</reference>
<proteinExistence type="predicted"/>
<organism evidence="1">
    <name type="scientific">Paenibacillus sp. SYP-B3998</name>
    <dbReference type="NCBI Taxonomy" id="2678564"/>
    <lineage>
        <taxon>Bacteria</taxon>
        <taxon>Bacillati</taxon>
        <taxon>Bacillota</taxon>
        <taxon>Bacilli</taxon>
        <taxon>Bacillales</taxon>
        <taxon>Paenibacillaceae</taxon>
        <taxon>Paenibacillus</taxon>
    </lineage>
</organism>
<dbReference type="AlphaFoldDB" id="A0A6G3ZUD1"/>
<comment type="caution">
    <text evidence="1">The sequence shown here is derived from an EMBL/GenBank/DDBJ whole genome shotgun (WGS) entry which is preliminary data.</text>
</comment>